<reference evidence="3" key="1">
    <citation type="submission" date="2016-10" db="EMBL/GenBank/DDBJ databases">
        <authorList>
            <person name="Varghese N."/>
            <person name="Submissions S."/>
        </authorList>
    </citation>
    <scope>NUCLEOTIDE SEQUENCE [LARGE SCALE GENOMIC DNA]</scope>
    <source>
        <strain evidence="3">CGMCC 4.3506</strain>
    </source>
</reference>
<evidence type="ECO:0000256" key="1">
    <source>
        <dbReference type="SAM" id="Phobius"/>
    </source>
</evidence>
<evidence type="ECO:0000313" key="3">
    <source>
        <dbReference type="Proteomes" id="UP000199623"/>
    </source>
</evidence>
<dbReference type="EMBL" id="FNCC01000020">
    <property type="protein sequence ID" value="SDH37530.1"/>
    <property type="molecule type" value="Genomic_DNA"/>
</dbReference>
<dbReference type="OrthoDB" id="9963720at2"/>
<sequence length="92" mass="9696">MTNKRPLLPGDGPLARVRPVVAFVLVLGLFITGVWVGGTVGAVLLGVLVIGACVLLAATWKVLSPAHRTLRVVVLLVLVLITVELVVKIPTR</sequence>
<organism evidence="2 3">
    <name type="scientific">Lentzea fradiae</name>
    <dbReference type="NCBI Taxonomy" id="200378"/>
    <lineage>
        <taxon>Bacteria</taxon>
        <taxon>Bacillati</taxon>
        <taxon>Actinomycetota</taxon>
        <taxon>Actinomycetes</taxon>
        <taxon>Pseudonocardiales</taxon>
        <taxon>Pseudonocardiaceae</taxon>
        <taxon>Lentzea</taxon>
    </lineage>
</organism>
<name>A0A1G8BXU2_9PSEU</name>
<feature type="transmembrane region" description="Helical" evidence="1">
    <location>
        <begin position="20"/>
        <end position="37"/>
    </location>
</feature>
<evidence type="ECO:0000313" key="2">
    <source>
        <dbReference type="EMBL" id="SDH37530.1"/>
    </source>
</evidence>
<feature type="transmembrane region" description="Helical" evidence="1">
    <location>
        <begin position="70"/>
        <end position="89"/>
    </location>
</feature>
<accession>A0A1G8BXU2</accession>
<dbReference type="RefSeq" id="WP_090058943.1">
    <property type="nucleotide sequence ID" value="NZ_FNCC01000020.1"/>
</dbReference>
<keyword evidence="1" id="KW-0812">Transmembrane</keyword>
<protein>
    <submittedName>
        <fullName evidence="2">Uncharacterized protein</fullName>
    </submittedName>
</protein>
<keyword evidence="1" id="KW-1133">Transmembrane helix</keyword>
<dbReference type="Proteomes" id="UP000199623">
    <property type="component" value="Unassembled WGS sequence"/>
</dbReference>
<keyword evidence="3" id="KW-1185">Reference proteome</keyword>
<proteinExistence type="predicted"/>
<dbReference type="AlphaFoldDB" id="A0A1G8BXU2"/>
<feature type="transmembrane region" description="Helical" evidence="1">
    <location>
        <begin position="43"/>
        <end position="63"/>
    </location>
</feature>
<gene>
    <name evidence="2" type="ORF">SAMN05216553_12093</name>
</gene>
<keyword evidence="1" id="KW-0472">Membrane</keyword>
<dbReference type="STRING" id="200378.SAMN05216553_12093"/>